<dbReference type="AlphaFoldDB" id="A0AAV4XW92"/>
<keyword evidence="2" id="KW-1185">Reference proteome</keyword>
<gene>
    <name evidence="1" type="ORF">CEXT_325391</name>
</gene>
<protein>
    <submittedName>
        <fullName evidence="1">Uncharacterized protein</fullName>
    </submittedName>
</protein>
<proteinExistence type="predicted"/>
<comment type="caution">
    <text evidence="1">The sequence shown here is derived from an EMBL/GenBank/DDBJ whole genome shotgun (WGS) entry which is preliminary data.</text>
</comment>
<reference evidence="1 2" key="1">
    <citation type="submission" date="2021-06" db="EMBL/GenBank/DDBJ databases">
        <title>Caerostris extrusa draft genome.</title>
        <authorList>
            <person name="Kono N."/>
            <person name="Arakawa K."/>
        </authorList>
    </citation>
    <scope>NUCLEOTIDE SEQUENCE [LARGE SCALE GENOMIC DNA]</scope>
</reference>
<organism evidence="1 2">
    <name type="scientific">Caerostris extrusa</name>
    <name type="common">Bark spider</name>
    <name type="synonym">Caerostris bankana</name>
    <dbReference type="NCBI Taxonomy" id="172846"/>
    <lineage>
        <taxon>Eukaryota</taxon>
        <taxon>Metazoa</taxon>
        <taxon>Ecdysozoa</taxon>
        <taxon>Arthropoda</taxon>
        <taxon>Chelicerata</taxon>
        <taxon>Arachnida</taxon>
        <taxon>Araneae</taxon>
        <taxon>Araneomorphae</taxon>
        <taxon>Entelegynae</taxon>
        <taxon>Araneoidea</taxon>
        <taxon>Araneidae</taxon>
        <taxon>Caerostris</taxon>
    </lineage>
</organism>
<dbReference type="Proteomes" id="UP001054945">
    <property type="component" value="Unassembled WGS sequence"/>
</dbReference>
<sequence length="89" mass="10084">MKTLRHIVVLNNQICITSLVSGKLFEFSSKKTYVNESLLITKDVVKASNHVKCLTITSCPRFLTFCGEKALNTEEQEDTIYSAMCFDML</sequence>
<name>A0AAV4XW92_CAEEX</name>
<evidence type="ECO:0000313" key="1">
    <source>
        <dbReference type="EMBL" id="GIY98043.1"/>
    </source>
</evidence>
<dbReference type="EMBL" id="BPLR01000875">
    <property type="protein sequence ID" value="GIY98043.1"/>
    <property type="molecule type" value="Genomic_DNA"/>
</dbReference>
<accession>A0AAV4XW92</accession>
<evidence type="ECO:0000313" key="2">
    <source>
        <dbReference type="Proteomes" id="UP001054945"/>
    </source>
</evidence>